<gene>
    <name evidence="1" type="ORF">HJC23_008522</name>
</gene>
<dbReference type="Proteomes" id="UP001516023">
    <property type="component" value="Unassembled WGS sequence"/>
</dbReference>
<accession>A0ABD3QWR3</accession>
<evidence type="ECO:0000313" key="1">
    <source>
        <dbReference type="EMBL" id="KAL3804707.1"/>
    </source>
</evidence>
<evidence type="ECO:0000313" key="2">
    <source>
        <dbReference type="Proteomes" id="UP001516023"/>
    </source>
</evidence>
<dbReference type="EMBL" id="JABMIG020000006">
    <property type="protein sequence ID" value="KAL3804707.1"/>
    <property type="molecule type" value="Genomic_DNA"/>
</dbReference>
<keyword evidence="2" id="KW-1185">Reference proteome</keyword>
<dbReference type="AlphaFoldDB" id="A0ABD3QWR3"/>
<comment type="caution">
    <text evidence="1">The sequence shown here is derived from an EMBL/GenBank/DDBJ whole genome shotgun (WGS) entry which is preliminary data.</text>
</comment>
<name>A0ABD3QWR3_9STRA</name>
<reference evidence="1 2" key="1">
    <citation type="journal article" date="2020" name="G3 (Bethesda)">
        <title>Improved Reference Genome for Cyclotella cryptica CCMP332, a Model for Cell Wall Morphogenesis, Salinity Adaptation, and Lipid Production in Diatoms (Bacillariophyta).</title>
        <authorList>
            <person name="Roberts W.R."/>
            <person name="Downey K.M."/>
            <person name="Ruck E.C."/>
            <person name="Traller J.C."/>
            <person name="Alverson A.J."/>
        </authorList>
    </citation>
    <scope>NUCLEOTIDE SEQUENCE [LARGE SCALE GENOMIC DNA]</scope>
    <source>
        <strain evidence="1 2">CCMP332</strain>
    </source>
</reference>
<organism evidence="1 2">
    <name type="scientific">Cyclotella cryptica</name>
    <dbReference type="NCBI Taxonomy" id="29204"/>
    <lineage>
        <taxon>Eukaryota</taxon>
        <taxon>Sar</taxon>
        <taxon>Stramenopiles</taxon>
        <taxon>Ochrophyta</taxon>
        <taxon>Bacillariophyta</taxon>
        <taxon>Coscinodiscophyceae</taxon>
        <taxon>Thalassiosirophycidae</taxon>
        <taxon>Stephanodiscales</taxon>
        <taxon>Stephanodiscaceae</taxon>
        <taxon>Cyclotella</taxon>
    </lineage>
</organism>
<sequence>MQSQQRTCKLPNDHEVLRCVMLFVRKNHELMCHSSRYRIKPSPQMRYPRELRRESALRDYFVQGGGEDRVMDNAEVKRAD</sequence>
<proteinExistence type="predicted"/>
<protein>
    <submittedName>
        <fullName evidence="1">Uncharacterized protein</fullName>
    </submittedName>
</protein>